<evidence type="ECO:0000313" key="2">
    <source>
        <dbReference type="EMBL" id="SDY68091.1"/>
    </source>
</evidence>
<feature type="region of interest" description="Disordered" evidence="1">
    <location>
        <begin position="1"/>
        <end position="56"/>
    </location>
</feature>
<feature type="compositionally biased region" description="Acidic residues" evidence="1">
    <location>
        <begin position="1"/>
        <end position="10"/>
    </location>
</feature>
<evidence type="ECO:0000256" key="1">
    <source>
        <dbReference type="SAM" id="MobiDB-lite"/>
    </source>
</evidence>
<dbReference type="AlphaFoldDB" id="A0A1H3LUM9"/>
<gene>
    <name evidence="2" type="ORF">SAMN05216215_103264</name>
</gene>
<proteinExistence type="predicted"/>
<dbReference type="STRING" id="418495.SAMN05216215_103264"/>
<dbReference type="Proteomes" id="UP000199529">
    <property type="component" value="Unassembled WGS sequence"/>
</dbReference>
<dbReference type="RefSeq" id="WP_177226731.1">
    <property type="nucleotide sequence ID" value="NZ_FNOK01000032.1"/>
</dbReference>
<reference evidence="3" key="1">
    <citation type="submission" date="2016-10" db="EMBL/GenBank/DDBJ databases">
        <authorList>
            <person name="Varghese N."/>
            <person name="Submissions S."/>
        </authorList>
    </citation>
    <scope>NUCLEOTIDE SEQUENCE [LARGE SCALE GENOMIC DNA]</scope>
    <source>
        <strain evidence="3">CGMCC 4.3530</strain>
    </source>
</reference>
<feature type="compositionally biased region" description="Basic and acidic residues" evidence="1">
    <location>
        <begin position="41"/>
        <end position="56"/>
    </location>
</feature>
<keyword evidence="3" id="KW-1185">Reference proteome</keyword>
<organism evidence="2 3">
    <name type="scientific">Saccharopolyspora shandongensis</name>
    <dbReference type="NCBI Taxonomy" id="418495"/>
    <lineage>
        <taxon>Bacteria</taxon>
        <taxon>Bacillati</taxon>
        <taxon>Actinomycetota</taxon>
        <taxon>Actinomycetes</taxon>
        <taxon>Pseudonocardiales</taxon>
        <taxon>Pseudonocardiaceae</taxon>
        <taxon>Saccharopolyspora</taxon>
    </lineage>
</organism>
<feature type="compositionally biased region" description="Acidic residues" evidence="1">
    <location>
        <begin position="19"/>
        <end position="28"/>
    </location>
</feature>
<dbReference type="EMBL" id="FNOK01000032">
    <property type="protein sequence ID" value="SDY68091.1"/>
    <property type="molecule type" value="Genomic_DNA"/>
</dbReference>
<evidence type="ECO:0000313" key="3">
    <source>
        <dbReference type="Proteomes" id="UP000199529"/>
    </source>
</evidence>
<name>A0A1H3LUM9_9PSEU</name>
<sequence length="56" mass="6163">MNAETPEADAAEQAQQAEEIPEEEEPEPLEVPLDANPADLADQHRPVPVDDAYDHD</sequence>
<protein>
    <submittedName>
        <fullName evidence="2">Uncharacterized protein</fullName>
    </submittedName>
</protein>
<accession>A0A1H3LUM9</accession>